<keyword evidence="3" id="KW-1185">Reference proteome</keyword>
<comment type="caution">
    <text evidence="2">The sequence shown here is derived from an EMBL/GenBank/DDBJ whole genome shotgun (WGS) entry which is preliminary data.</text>
</comment>
<dbReference type="EMBL" id="JBHRVQ010000001">
    <property type="protein sequence ID" value="MFC3389360.1"/>
    <property type="molecule type" value="Genomic_DNA"/>
</dbReference>
<evidence type="ECO:0000313" key="2">
    <source>
        <dbReference type="EMBL" id="MFC3389360.1"/>
    </source>
</evidence>
<dbReference type="RefSeq" id="WP_380656396.1">
    <property type="nucleotide sequence ID" value="NZ_JBHRVQ010000001.1"/>
</dbReference>
<reference evidence="3" key="1">
    <citation type="journal article" date="2019" name="Int. J. Syst. Evol. Microbiol.">
        <title>The Global Catalogue of Microorganisms (GCM) 10K type strain sequencing project: providing services to taxonomists for standard genome sequencing and annotation.</title>
        <authorList>
            <consortium name="The Broad Institute Genomics Platform"/>
            <consortium name="The Broad Institute Genome Sequencing Center for Infectious Disease"/>
            <person name="Wu L."/>
            <person name="Ma J."/>
        </authorList>
    </citation>
    <scope>NUCLEOTIDE SEQUENCE [LARGE SCALE GENOMIC DNA]</scope>
    <source>
        <strain evidence="3">CCM 7756</strain>
    </source>
</reference>
<evidence type="ECO:0008006" key="4">
    <source>
        <dbReference type="Google" id="ProtNLM"/>
    </source>
</evidence>
<evidence type="ECO:0000313" key="3">
    <source>
        <dbReference type="Proteomes" id="UP001595637"/>
    </source>
</evidence>
<dbReference type="Proteomes" id="UP001595637">
    <property type="component" value="Unassembled WGS sequence"/>
</dbReference>
<name>A0ABV7N9X3_9STAP</name>
<accession>A0ABV7N9X3</accession>
<sequence length="61" mass="7245">MPETVQYTHRCNGTCEERIEQQAETIRRLQAENGYLRRQEKKKRIANRSDANWPGRIEVGE</sequence>
<gene>
    <name evidence="2" type="ORF">ACFOEO_12285</name>
</gene>
<organism evidence="2 3">
    <name type="scientific">Salinicoccus sesuvii</name>
    <dbReference type="NCBI Taxonomy" id="868281"/>
    <lineage>
        <taxon>Bacteria</taxon>
        <taxon>Bacillati</taxon>
        <taxon>Bacillota</taxon>
        <taxon>Bacilli</taxon>
        <taxon>Bacillales</taxon>
        <taxon>Staphylococcaceae</taxon>
        <taxon>Salinicoccus</taxon>
    </lineage>
</organism>
<keyword evidence="1" id="KW-0175">Coiled coil</keyword>
<feature type="coiled-coil region" evidence="1">
    <location>
        <begin position="12"/>
        <end position="39"/>
    </location>
</feature>
<protein>
    <recommendedName>
        <fullName evidence="4">Transposase</fullName>
    </recommendedName>
</protein>
<proteinExistence type="predicted"/>
<evidence type="ECO:0000256" key="1">
    <source>
        <dbReference type="SAM" id="Coils"/>
    </source>
</evidence>